<keyword evidence="1" id="KW-0449">Lipoprotein</keyword>
<dbReference type="Pfam" id="PF12741">
    <property type="entry name" value="SusD-like"/>
    <property type="match status" value="1"/>
</dbReference>
<gene>
    <name evidence="1" type="ORF">NCTC11546_00570</name>
</gene>
<dbReference type="AlphaFoldDB" id="A0A2X2RDW1"/>
<organism evidence="1 2">
    <name type="scientific">Capnocytophaga ochracea</name>
    <dbReference type="NCBI Taxonomy" id="1018"/>
    <lineage>
        <taxon>Bacteria</taxon>
        <taxon>Pseudomonadati</taxon>
        <taxon>Bacteroidota</taxon>
        <taxon>Flavobacteriia</taxon>
        <taxon>Flavobacteriales</taxon>
        <taxon>Flavobacteriaceae</taxon>
        <taxon>Capnocytophaga</taxon>
    </lineage>
</organism>
<dbReference type="PROSITE" id="PS51257">
    <property type="entry name" value="PROKAR_LIPOPROTEIN"/>
    <property type="match status" value="1"/>
</dbReference>
<proteinExistence type="predicted"/>
<dbReference type="SUPFAM" id="SSF48452">
    <property type="entry name" value="TPR-like"/>
    <property type="match status" value="1"/>
</dbReference>
<reference evidence="1 2" key="1">
    <citation type="submission" date="2018-06" db="EMBL/GenBank/DDBJ databases">
        <authorList>
            <consortium name="Pathogen Informatics"/>
            <person name="Doyle S."/>
        </authorList>
    </citation>
    <scope>NUCLEOTIDE SEQUENCE [LARGE SCALE GENOMIC DNA]</scope>
    <source>
        <strain evidence="1 2">NCTC11546</strain>
    </source>
</reference>
<dbReference type="RefSeq" id="WP_128090888.1">
    <property type="nucleotide sequence ID" value="NZ_UARG01000017.1"/>
</dbReference>
<dbReference type="InterPro" id="IPR011990">
    <property type="entry name" value="TPR-like_helical_dom_sf"/>
</dbReference>
<sequence length="546" mass="61915">MKKIIYISILSLFIFSCTKDFEEINTNPTNPTKKLAERDGVNVAGYLGTIQNQIIPTRAVNGTNLYQTSINMMGDNYVGYMAPPINKWNNGRTMITGYMAEWWMNNNYSGMFSNIISSWRDIKANTIDADANDVTYKAVYQMAMICKVLGVLRATDMFGPLPYSNQGKGLTKVPYDSVEAIYNQLFKELTEATTYLKEFKQSYSLPESIRENDFFYGGDLNKWIKFANSIRLRMAVRIRYVAQDKAKEEAQKALDGGVMEDVTDMAKLQTNERLIILNCLEMIANNYQDTRLGATILSYLKGYNDPRLTVYFKLNPTEKPDGYTNQTQLQGIRAGFMGKKDYLGFGYPNVKEDGPTFVMKTSEVYFLRAEAKLFGLTTDAKTDQVLYEEGIAMSFRENGVNSNAYTNNNTDKPADYIDPIDSKYNQAAPSSVTVAYNGTNEDKLEKIITQKYLAIFPDGHEAWSEWRRTGYPRQIKPVEYNADAIHGNTIMSTDGRTKGVRRAIYPQSEYTGENRENVLKGIQLLGAGAIDDCNTHLWWDANPNTR</sequence>
<evidence type="ECO:0000313" key="1">
    <source>
        <dbReference type="EMBL" id="SQA77364.1"/>
    </source>
</evidence>
<name>A0A2X2RDW1_CAPOC</name>
<evidence type="ECO:0000313" key="2">
    <source>
        <dbReference type="Proteomes" id="UP000249891"/>
    </source>
</evidence>
<dbReference type="EMBL" id="UARG01000017">
    <property type="protein sequence ID" value="SQA77364.1"/>
    <property type="molecule type" value="Genomic_DNA"/>
</dbReference>
<dbReference type="Proteomes" id="UP000249891">
    <property type="component" value="Unassembled WGS sequence"/>
</dbReference>
<dbReference type="Gene3D" id="1.25.40.390">
    <property type="match status" value="1"/>
</dbReference>
<dbReference type="InterPro" id="IPR024302">
    <property type="entry name" value="SusD-like"/>
</dbReference>
<accession>A0A2X2RDW1</accession>
<protein>
    <submittedName>
        <fullName evidence="1">Susd and RagB outer membrane lipoprotein</fullName>
    </submittedName>
</protein>